<reference evidence="1" key="1">
    <citation type="journal article" date="2009" name="Environ. Microbiol.">
        <title>Dynamics of genome evolution in facultative symbionts of aphids.</title>
        <authorList>
            <person name="Degnan P.H."/>
            <person name="Leonardo T.E."/>
            <person name="Cass B.N."/>
            <person name="Hurwitz B."/>
            <person name="Stern D."/>
            <person name="Gibbs R.A."/>
            <person name="Richards S."/>
            <person name="Moran N.A."/>
        </authorList>
    </citation>
    <scope>NUCLEOTIDE SEQUENCE [LARGE SCALE GENOMIC DNA]</scope>
    <source>
        <strain evidence="1">LSR1</strain>
    </source>
</reference>
<dbReference type="InterPro" id="IPR011697">
    <property type="entry name" value="Peptidase_C26"/>
</dbReference>
<keyword evidence="2" id="KW-1185">Reference proteome</keyword>
<dbReference type="Proteomes" id="UP000005726">
    <property type="component" value="Unassembled WGS sequence"/>
</dbReference>
<dbReference type="HOGENOM" id="CLU_030756_5_0_6"/>
<proteinExistence type="predicted"/>
<dbReference type="GO" id="GO:0005829">
    <property type="term" value="C:cytosol"/>
    <property type="evidence" value="ECO:0007669"/>
    <property type="project" value="TreeGrafter"/>
</dbReference>
<evidence type="ECO:0000313" key="1">
    <source>
        <dbReference type="EMBL" id="EFL91644.1"/>
    </source>
</evidence>
<protein>
    <submittedName>
        <fullName evidence="1">Uncharacterized protein</fullName>
    </submittedName>
</protein>
<dbReference type="Gene3D" id="3.40.50.880">
    <property type="match status" value="1"/>
</dbReference>
<dbReference type="InterPro" id="IPR044668">
    <property type="entry name" value="PuuD-like"/>
</dbReference>
<organism evidence="1 2">
    <name type="scientific">Candidatus Regiella insecticola LSR1</name>
    <dbReference type="NCBI Taxonomy" id="663321"/>
    <lineage>
        <taxon>Bacteria</taxon>
        <taxon>Pseudomonadati</taxon>
        <taxon>Pseudomonadota</taxon>
        <taxon>Gammaproteobacteria</taxon>
        <taxon>Enterobacterales</taxon>
        <taxon>Enterobacteriaceae</taxon>
        <taxon>aphid secondary symbionts</taxon>
        <taxon>Candidatus Regiella</taxon>
    </lineage>
</organism>
<dbReference type="EMBL" id="GL379592">
    <property type="protein sequence ID" value="EFL91644.1"/>
    <property type="molecule type" value="Genomic_DNA"/>
</dbReference>
<name>E0WSV9_9ENTR</name>
<dbReference type="AlphaFoldDB" id="E0WSV9"/>
<dbReference type="GO" id="GO:0033969">
    <property type="term" value="F:gamma-glutamyl-gamma-aminobutyrate hydrolase activity"/>
    <property type="evidence" value="ECO:0007669"/>
    <property type="project" value="TreeGrafter"/>
</dbReference>
<evidence type="ECO:0000313" key="2">
    <source>
        <dbReference type="Proteomes" id="UP000005726"/>
    </source>
</evidence>
<dbReference type="PROSITE" id="PS51273">
    <property type="entry name" value="GATASE_TYPE_1"/>
    <property type="match status" value="1"/>
</dbReference>
<gene>
    <name evidence="1" type="ORF">REG_1090</name>
</gene>
<dbReference type="GO" id="GO:0006598">
    <property type="term" value="P:polyamine catabolic process"/>
    <property type="evidence" value="ECO:0007669"/>
    <property type="project" value="TreeGrafter"/>
</dbReference>
<dbReference type="InterPro" id="IPR029062">
    <property type="entry name" value="Class_I_gatase-like"/>
</dbReference>
<sequence>MTVIKGGLSMFKKRIGITQRVMKHPRYNEVMDCLDTNWANLLTAMDMLPIPLPLMSPDFTLEMWKELKLDGLILSGGNTLVDFADETDTPESLSPERDAYEKALLNAAISTQIPVLGVCRGLQLINVYFGGQLVKIKGHAGTRHPLIAENNNASFLFPSEVNSFHDCAVPRDNLGENLIALAHDAEDNIKAFCHTHHKVLAIMWHPEREVPPFKSDCQLIKGHFGI</sequence>
<dbReference type="Pfam" id="PF07722">
    <property type="entry name" value="Peptidase_C26"/>
    <property type="match status" value="1"/>
</dbReference>
<dbReference type="PANTHER" id="PTHR43235">
    <property type="entry name" value="GLUTAMINE AMIDOTRANSFERASE PB2B2.05-RELATED"/>
    <property type="match status" value="1"/>
</dbReference>
<dbReference type="PANTHER" id="PTHR43235:SF1">
    <property type="entry name" value="GLUTAMINE AMIDOTRANSFERASE PB2B2.05-RELATED"/>
    <property type="match status" value="1"/>
</dbReference>
<dbReference type="SUPFAM" id="SSF52317">
    <property type="entry name" value="Class I glutamine amidotransferase-like"/>
    <property type="match status" value="1"/>
</dbReference>
<accession>E0WSV9</accession>